<protein>
    <submittedName>
        <fullName evidence="2">Uncharacterized protein</fullName>
    </submittedName>
</protein>
<evidence type="ECO:0000313" key="2">
    <source>
        <dbReference type="EMBL" id="RVW98322.1"/>
    </source>
</evidence>
<accession>A0A438INN0</accession>
<organism evidence="2 3">
    <name type="scientific">Vitis vinifera</name>
    <name type="common">Grape</name>
    <dbReference type="NCBI Taxonomy" id="29760"/>
    <lineage>
        <taxon>Eukaryota</taxon>
        <taxon>Viridiplantae</taxon>
        <taxon>Streptophyta</taxon>
        <taxon>Embryophyta</taxon>
        <taxon>Tracheophyta</taxon>
        <taxon>Spermatophyta</taxon>
        <taxon>Magnoliopsida</taxon>
        <taxon>eudicotyledons</taxon>
        <taxon>Gunneridae</taxon>
        <taxon>Pentapetalae</taxon>
        <taxon>rosids</taxon>
        <taxon>Vitales</taxon>
        <taxon>Vitaceae</taxon>
        <taxon>Viteae</taxon>
        <taxon>Vitis</taxon>
    </lineage>
</organism>
<dbReference type="AlphaFoldDB" id="A0A438INN0"/>
<sequence length="127" mass="14347">MRGEDPGEVCQVNPSFVIWKKTDQSLMSWLLKAISKAVFSHVEHDPVVINLTSRCDKKSWSEVPVETSIDQLVNCVEDKVMLPFIAIIGQNYEEGSAARETWQWIVPNGHASQQLIHQSSFSLSCIF</sequence>
<dbReference type="EMBL" id="QGNW01002602">
    <property type="protein sequence ID" value="RVW15337.1"/>
    <property type="molecule type" value="Genomic_DNA"/>
</dbReference>
<gene>
    <name evidence="2" type="ORF">CK203_034295</name>
    <name evidence="1" type="ORF">CK203_085603</name>
</gene>
<dbReference type="Proteomes" id="UP000288805">
    <property type="component" value="Unassembled WGS sequence"/>
</dbReference>
<evidence type="ECO:0000313" key="3">
    <source>
        <dbReference type="Proteomes" id="UP000288805"/>
    </source>
</evidence>
<reference evidence="2 3" key="1">
    <citation type="journal article" date="2018" name="PLoS Genet.">
        <title>Population sequencing reveals clonal diversity and ancestral inbreeding in the grapevine cultivar Chardonnay.</title>
        <authorList>
            <person name="Roach M.J."/>
            <person name="Johnson D.L."/>
            <person name="Bohlmann J."/>
            <person name="van Vuuren H.J."/>
            <person name="Jones S.J."/>
            <person name="Pretorius I.S."/>
            <person name="Schmidt S.A."/>
            <person name="Borneman A.R."/>
        </authorList>
    </citation>
    <scope>NUCLEOTIDE SEQUENCE [LARGE SCALE GENOMIC DNA]</scope>
    <source>
        <strain evidence="3">cv. Chardonnay</strain>
        <strain evidence="2">I10V1</strain>
        <tissue evidence="2">Leaf</tissue>
    </source>
</reference>
<proteinExistence type="predicted"/>
<evidence type="ECO:0000313" key="1">
    <source>
        <dbReference type="EMBL" id="RVW15337.1"/>
    </source>
</evidence>
<comment type="caution">
    <text evidence="2">The sequence shown here is derived from an EMBL/GenBank/DDBJ whole genome shotgun (WGS) entry which is preliminary data.</text>
</comment>
<name>A0A438INN0_VITVI</name>
<dbReference type="EMBL" id="QGNW01000094">
    <property type="protein sequence ID" value="RVW98322.1"/>
    <property type="molecule type" value="Genomic_DNA"/>
</dbReference>